<dbReference type="InterPro" id="IPR036390">
    <property type="entry name" value="WH_DNA-bd_sf"/>
</dbReference>
<dbReference type="InterPro" id="IPR011711">
    <property type="entry name" value="GntR_C"/>
</dbReference>
<dbReference type="Proteomes" id="UP001144471">
    <property type="component" value="Unassembled WGS sequence"/>
</dbReference>
<dbReference type="RefSeq" id="WP_281833757.1">
    <property type="nucleotide sequence ID" value="NZ_BSDY01000003.1"/>
</dbReference>
<evidence type="ECO:0000256" key="3">
    <source>
        <dbReference type="ARBA" id="ARBA00023163"/>
    </source>
</evidence>
<evidence type="ECO:0000313" key="5">
    <source>
        <dbReference type="EMBL" id="GLI55359.1"/>
    </source>
</evidence>
<dbReference type="SUPFAM" id="SSF46785">
    <property type="entry name" value="Winged helix' DNA-binding domain"/>
    <property type="match status" value="1"/>
</dbReference>
<dbReference type="Pfam" id="PF00392">
    <property type="entry name" value="GntR"/>
    <property type="match status" value="1"/>
</dbReference>
<keyword evidence="1" id="KW-0805">Transcription regulation</keyword>
<comment type="caution">
    <text evidence="5">The sequence shown here is derived from an EMBL/GenBank/DDBJ whole genome shotgun (WGS) entry which is preliminary data.</text>
</comment>
<dbReference type="EMBL" id="BSDY01000003">
    <property type="protein sequence ID" value="GLI55359.1"/>
    <property type="molecule type" value="Genomic_DNA"/>
</dbReference>
<dbReference type="GO" id="GO:0003700">
    <property type="term" value="F:DNA-binding transcription factor activity"/>
    <property type="evidence" value="ECO:0007669"/>
    <property type="project" value="InterPro"/>
</dbReference>
<dbReference type="AlphaFoldDB" id="A0A9W6GHK1"/>
<dbReference type="GO" id="GO:0003677">
    <property type="term" value="F:DNA binding"/>
    <property type="evidence" value="ECO:0007669"/>
    <property type="project" value="UniProtKB-KW"/>
</dbReference>
<gene>
    <name evidence="5" type="ORF">PM10SUCC1_08730</name>
</gene>
<protein>
    <submittedName>
        <fullName evidence="5">GntR family transcriptional regulator</fullName>
    </submittedName>
</protein>
<dbReference type="PANTHER" id="PTHR43537">
    <property type="entry name" value="TRANSCRIPTIONAL REGULATOR, GNTR FAMILY"/>
    <property type="match status" value="1"/>
</dbReference>
<keyword evidence="3" id="KW-0804">Transcription</keyword>
<evidence type="ECO:0000256" key="2">
    <source>
        <dbReference type="ARBA" id="ARBA00023125"/>
    </source>
</evidence>
<dbReference type="SUPFAM" id="SSF48008">
    <property type="entry name" value="GntR ligand-binding domain-like"/>
    <property type="match status" value="1"/>
</dbReference>
<dbReference type="InterPro" id="IPR008920">
    <property type="entry name" value="TF_FadR/GntR_C"/>
</dbReference>
<sequence>MKSKDRKYNIVIDHIKEMLKRKELGIGDKLPPERILAQNLEVSRATVSEAIKIMEIIGLIKCTQGGGNYIHQNLEKIFNNPLSSIYLMSDTFEMEILEFRRMIEVQAIEVCIEKITHEEIMELEGVHRRLQESQDEEELAKLDKKFHYLIAKSSKNPFVVAIFNSISNLLEDSIKTSRKKVVNKYGKSTIEVKHQEILDAIKAKDKSRAKQAISDHLMDVEASIK</sequence>
<dbReference type="InterPro" id="IPR036388">
    <property type="entry name" value="WH-like_DNA-bd_sf"/>
</dbReference>
<accession>A0A9W6GHK1</accession>
<dbReference type="Pfam" id="PF07729">
    <property type="entry name" value="FCD"/>
    <property type="match status" value="1"/>
</dbReference>
<name>A0A9W6GHK1_9FUSO</name>
<dbReference type="Gene3D" id="1.10.10.10">
    <property type="entry name" value="Winged helix-like DNA-binding domain superfamily/Winged helix DNA-binding domain"/>
    <property type="match status" value="1"/>
</dbReference>
<evidence type="ECO:0000313" key="6">
    <source>
        <dbReference type="Proteomes" id="UP001144471"/>
    </source>
</evidence>
<reference evidence="5" key="1">
    <citation type="submission" date="2022-12" db="EMBL/GenBank/DDBJ databases">
        <title>Reference genome sequencing for broad-spectrum identification of bacterial and archaeal isolates by mass spectrometry.</title>
        <authorList>
            <person name="Sekiguchi Y."/>
            <person name="Tourlousse D.M."/>
        </authorList>
    </citation>
    <scope>NUCLEOTIDE SEQUENCE</scope>
    <source>
        <strain evidence="5">10succ1</strain>
    </source>
</reference>
<evidence type="ECO:0000259" key="4">
    <source>
        <dbReference type="PROSITE" id="PS50949"/>
    </source>
</evidence>
<dbReference type="Gene3D" id="1.20.120.530">
    <property type="entry name" value="GntR ligand-binding domain-like"/>
    <property type="match status" value="1"/>
</dbReference>
<dbReference type="PANTHER" id="PTHR43537:SF43">
    <property type="entry name" value="GNTR-FAMILY TRANSCRIPTIONAL REGULATOR"/>
    <property type="match status" value="1"/>
</dbReference>
<dbReference type="SMART" id="SM00895">
    <property type="entry name" value="FCD"/>
    <property type="match status" value="1"/>
</dbReference>
<dbReference type="InterPro" id="IPR000524">
    <property type="entry name" value="Tscrpt_reg_HTH_GntR"/>
</dbReference>
<keyword evidence="2" id="KW-0238">DNA-binding</keyword>
<dbReference type="CDD" id="cd07377">
    <property type="entry name" value="WHTH_GntR"/>
    <property type="match status" value="1"/>
</dbReference>
<dbReference type="PRINTS" id="PR00035">
    <property type="entry name" value="HTHGNTR"/>
</dbReference>
<dbReference type="SMART" id="SM00345">
    <property type="entry name" value="HTH_GNTR"/>
    <property type="match status" value="1"/>
</dbReference>
<organism evidence="5 6">
    <name type="scientific">Propionigenium maris DSM 9537</name>
    <dbReference type="NCBI Taxonomy" id="1123000"/>
    <lineage>
        <taxon>Bacteria</taxon>
        <taxon>Fusobacteriati</taxon>
        <taxon>Fusobacteriota</taxon>
        <taxon>Fusobacteriia</taxon>
        <taxon>Fusobacteriales</taxon>
        <taxon>Fusobacteriaceae</taxon>
        <taxon>Propionigenium</taxon>
    </lineage>
</organism>
<evidence type="ECO:0000256" key="1">
    <source>
        <dbReference type="ARBA" id="ARBA00023015"/>
    </source>
</evidence>
<keyword evidence="6" id="KW-1185">Reference proteome</keyword>
<dbReference type="PROSITE" id="PS50949">
    <property type="entry name" value="HTH_GNTR"/>
    <property type="match status" value="1"/>
</dbReference>
<proteinExistence type="predicted"/>
<feature type="domain" description="HTH gntR-type" evidence="4">
    <location>
        <begin position="5"/>
        <end position="73"/>
    </location>
</feature>